<reference evidence="4 5" key="1">
    <citation type="journal article" date="2015" name="BMC Genomics">
        <title>Comparative genomics and metabolic profiling of the genus Lysobacter.</title>
        <authorList>
            <person name="de Bruijn I."/>
            <person name="Cheng X."/>
            <person name="de Jager V."/>
            <person name="Exposito R.G."/>
            <person name="Watrous J."/>
            <person name="Patel N."/>
            <person name="Postma J."/>
            <person name="Dorrestein P.C."/>
            <person name="Kobayashi D."/>
            <person name="Raaijmakers J.M."/>
        </authorList>
    </citation>
    <scope>NUCLEOTIDE SEQUENCE [LARGE SCALE GENOMIC DNA]</scope>
    <source>
        <strain evidence="4 5">76</strain>
    </source>
</reference>
<proteinExistence type="predicted"/>
<keyword evidence="4" id="KW-0418">Kinase</keyword>
<protein>
    <submittedName>
        <fullName evidence="4">Kinase domain protein</fullName>
    </submittedName>
</protein>
<dbReference type="Proteomes" id="UP000060787">
    <property type="component" value="Chromosome"/>
</dbReference>
<keyword evidence="2" id="KW-0812">Transmembrane</keyword>
<keyword evidence="2" id="KW-0472">Membrane</keyword>
<keyword evidence="2" id="KW-1133">Transmembrane helix</keyword>
<evidence type="ECO:0000313" key="4">
    <source>
        <dbReference type="EMBL" id="ALN81758.1"/>
    </source>
</evidence>
<name>A0A0S2FDY7_LYSAN</name>
<dbReference type="SUPFAM" id="SSF56112">
    <property type="entry name" value="Protein kinase-like (PK-like)"/>
    <property type="match status" value="1"/>
</dbReference>
<feature type="transmembrane region" description="Helical" evidence="2">
    <location>
        <begin position="469"/>
        <end position="493"/>
    </location>
</feature>
<dbReference type="PROSITE" id="PS50011">
    <property type="entry name" value="PROTEIN_KINASE_DOM"/>
    <property type="match status" value="1"/>
</dbReference>
<keyword evidence="5" id="KW-1185">Reference proteome</keyword>
<dbReference type="RefSeq" id="WP_057918708.1">
    <property type="nucleotide sequence ID" value="NZ_CP011129.1"/>
</dbReference>
<dbReference type="KEGG" id="lab:LA76x_3636"/>
<dbReference type="InterPro" id="IPR000719">
    <property type="entry name" value="Prot_kinase_dom"/>
</dbReference>
<organism evidence="4 5">
    <name type="scientific">Lysobacter antibioticus</name>
    <dbReference type="NCBI Taxonomy" id="84531"/>
    <lineage>
        <taxon>Bacteria</taxon>
        <taxon>Pseudomonadati</taxon>
        <taxon>Pseudomonadota</taxon>
        <taxon>Gammaproteobacteria</taxon>
        <taxon>Lysobacterales</taxon>
        <taxon>Lysobacteraceae</taxon>
        <taxon>Lysobacter</taxon>
    </lineage>
</organism>
<dbReference type="GO" id="GO:0004672">
    <property type="term" value="F:protein kinase activity"/>
    <property type="evidence" value="ECO:0007669"/>
    <property type="project" value="InterPro"/>
</dbReference>
<evidence type="ECO:0000256" key="1">
    <source>
        <dbReference type="SAM" id="MobiDB-lite"/>
    </source>
</evidence>
<dbReference type="Pfam" id="PF00069">
    <property type="entry name" value="Pkinase"/>
    <property type="match status" value="1"/>
</dbReference>
<gene>
    <name evidence="4" type="ORF">LA76x_3636</name>
</gene>
<dbReference type="GO" id="GO:0005524">
    <property type="term" value="F:ATP binding"/>
    <property type="evidence" value="ECO:0007669"/>
    <property type="project" value="InterPro"/>
</dbReference>
<sequence>MTLRSGSSIRIGTRRSTLGALIKSGGAGSVYLLPDDAHSVAKIYHERVDPPSYTDRIEAMLELRPHLPDQVEGGKRYVQIAWPHAVVRDERGRFVGFTMPALDVKSTSELEQVLQERQARAAGLPVGLGAKVTLAANLSAVLAALHAQHHYVVDLKPVNLRFYRASLYIALLDCDGFSIQGQGKRFSAPQVTPDYLAPEFQARKLGPAGEETQDRFALAVVVFQLLNFGIHPYSGRPASDRVPTDIPARIRERHYAYGLRAHRMMTPSPVSAHAAIPLELRQLFDRAFGKDSEERPSAAEWSRALRSYAQPSSGRLVVCARNREHQHYASQPCASCVRADLIAKTARDAKPRPKPNPRPEPLGGRRGARGPVSAVTAAQMAQMQAQLTRMQAQMQAQTAQKVAQAQRSWWSRGSGAPAATGSWSSRMGIAVRVGMAVALPWSFARLAQFVQTLYAQLLPSSGAAALDGWMNAILMTLLGVGFLAACGMFMLVLPRMLKNR</sequence>
<evidence type="ECO:0000313" key="5">
    <source>
        <dbReference type="Proteomes" id="UP000060787"/>
    </source>
</evidence>
<keyword evidence="4" id="KW-0808">Transferase</keyword>
<dbReference type="PATRIC" id="fig|84531.8.peg.3653"/>
<dbReference type="STRING" id="84531.LA76x_3636"/>
<dbReference type="EMBL" id="CP011129">
    <property type="protein sequence ID" value="ALN81758.1"/>
    <property type="molecule type" value="Genomic_DNA"/>
</dbReference>
<feature type="domain" description="Protein kinase" evidence="3">
    <location>
        <begin position="16"/>
        <end position="309"/>
    </location>
</feature>
<dbReference type="InterPro" id="IPR011009">
    <property type="entry name" value="Kinase-like_dom_sf"/>
</dbReference>
<dbReference type="Gene3D" id="1.10.510.10">
    <property type="entry name" value="Transferase(Phosphotransferase) domain 1"/>
    <property type="match status" value="1"/>
</dbReference>
<evidence type="ECO:0000259" key="3">
    <source>
        <dbReference type="PROSITE" id="PS50011"/>
    </source>
</evidence>
<dbReference type="AlphaFoldDB" id="A0A0S2FDY7"/>
<feature type="region of interest" description="Disordered" evidence="1">
    <location>
        <begin position="344"/>
        <end position="371"/>
    </location>
</feature>
<dbReference type="SMART" id="SM00220">
    <property type="entry name" value="S_TKc"/>
    <property type="match status" value="1"/>
</dbReference>
<accession>A0A0S2FDY7</accession>
<dbReference type="eggNOG" id="COG4248">
    <property type="taxonomic scope" value="Bacteria"/>
</dbReference>
<evidence type="ECO:0000256" key="2">
    <source>
        <dbReference type="SAM" id="Phobius"/>
    </source>
</evidence>